<evidence type="ECO:0000313" key="2">
    <source>
        <dbReference type="EMBL" id="TPX76993.1"/>
    </source>
</evidence>
<dbReference type="EMBL" id="QEAP01000031">
    <property type="protein sequence ID" value="TPX76993.1"/>
    <property type="molecule type" value="Genomic_DNA"/>
</dbReference>
<accession>A0A507FL48</accession>
<reference evidence="2 3" key="1">
    <citation type="journal article" date="2019" name="Sci. Rep.">
        <title>Comparative genomics of chytrid fungi reveal insights into the obligate biotrophic and pathogenic lifestyle of Synchytrium endobioticum.</title>
        <authorList>
            <person name="van de Vossenberg B.T.L.H."/>
            <person name="Warris S."/>
            <person name="Nguyen H.D.T."/>
            <person name="van Gent-Pelzer M.P.E."/>
            <person name="Joly D.L."/>
            <person name="van de Geest H.C."/>
            <person name="Bonants P.J.M."/>
            <person name="Smith D.S."/>
            <person name="Levesque C.A."/>
            <person name="van der Lee T.A.J."/>
        </authorList>
    </citation>
    <scope>NUCLEOTIDE SEQUENCE [LARGE SCALE GENOMIC DNA]</scope>
    <source>
        <strain evidence="2 3">CBS 675.73</strain>
    </source>
</reference>
<dbReference type="AlphaFoldDB" id="A0A507FL48"/>
<keyword evidence="3" id="KW-1185">Reference proteome</keyword>
<evidence type="ECO:0000313" key="3">
    <source>
        <dbReference type="Proteomes" id="UP000320333"/>
    </source>
</evidence>
<proteinExistence type="predicted"/>
<dbReference type="Proteomes" id="UP000320333">
    <property type="component" value="Unassembled WGS sequence"/>
</dbReference>
<dbReference type="OrthoDB" id="2162262at2759"/>
<protein>
    <submittedName>
        <fullName evidence="2">Uncharacterized protein</fullName>
    </submittedName>
</protein>
<sequence length="122" mass="13204">MSNLDWCFCGKMTIEGALYCSDRCYFDETGRSIDSCTTTIATASNSQHTQTPVAVSMTHLPTTRIHSRSPLRQRPDASSPSSSPMSPQYGSWGNHAQTESVGSIGDCFAALAFKGRRSQGSM</sequence>
<name>A0A507FL48_9FUNG</name>
<feature type="compositionally biased region" description="Low complexity" evidence="1">
    <location>
        <begin position="78"/>
        <end position="87"/>
    </location>
</feature>
<organism evidence="2 3">
    <name type="scientific">Chytriomyces confervae</name>
    <dbReference type="NCBI Taxonomy" id="246404"/>
    <lineage>
        <taxon>Eukaryota</taxon>
        <taxon>Fungi</taxon>
        <taxon>Fungi incertae sedis</taxon>
        <taxon>Chytridiomycota</taxon>
        <taxon>Chytridiomycota incertae sedis</taxon>
        <taxon>Chytridiomycetes</taxon>
        <taxon>Chytridiales</taxon>
        <taxon>Chytriomycetaceae</taxon>
        <taxon>Chytriomyces</taxon>
    </lineage>
</organism>
<gene>
    <name evidence="2" type="ORF">CcCBS67573_g01730</name>
</gene>
<comment type="caution">
    <text evidence="2">The sequence shown here is derived from an EMBL/GenBank/DDBJ whole genome shotgun (WGS) entry which is preliminary data.</text>
</comment>
<evidence type="ECO:0000256" key="1">
    <source>
        <dbReference type="SAM" id="MobiDB-lite"/>
    </source>
</evidence>
<feature type="compositionally biased region" description="Polar residues" evidence="1">
    <location>
        <begin position="88"/>
        <end position="97"/>
    </location>
</feature>
<feature type="region of interest" description="Disordered" evidence="1">
    <location>
        <begin position="60"/>
        <end position="97"/>
    </location>
</feature>